<feature type="compositionally biased region" description="Basic residues" evidence="1">
    <location>
        <begin position="130"/>
        <end position="146"/>
    </location>
</feature>
<name>A0A6A6QJQ9_9PEZI</name>
<keyword evidence="3" id="KW-1185">Reference proteome</keyword>
<evidence type="ECO:0000256" key="1">
    <source>
        <dbReference type="SAM" id="MobiDB-lite"/>
    </source>
</evidence>
<proteinExistence type="predicted"/>
<protein>
    <submittedName>
        <fullName evidence="2">Uncharacterized protein</fullName>
    </submittedName>
</protein>
<feature type="compositionally biased region" description="Basic and acidic residues" evidence="1">
    <location>
        <begin position="106"/>
        <end position="125"/>
    </location>
</feature>
<dbReference type="EMBL" id="MU004194">
    <property type="protein sequence ID" value="KAF2492462.1"/>
    <property type="molecule type" value="Genomic_DNA"/>
</dbReference>
<accession>A0A6A6QJQ9</accession>
<evidence type="ECO:0000313" key="3">
    <source>
        <dbReference type="Proteomes" id="UP000799750"/>
    </source>
</evidence>
<feature type="region of interest" description="Disordered" evidence="1">
    <location>
        <begin position="65"/>
        <end position="88"/>
    </location>
</feature>
<feature type="region of interest" description="Disordered" evidence="1">
    <location>
        <begin position="18"/>
        <end position="49"/>
    </location>
</feature>
<gene>
    <name evidence="2" type="ORF">BU16DRAFT_114653</name>
</gene>
<dbReference type="Proteomes" id="UP000799750">
    <property type="component" value="Unassembled WGS sequence"/>
</dbReference>
<feature type="region of interest" description="Disordered" evidence="1">
    <location>
        <begin position="106"/>
        <end position="155"/>
    </location>
</feature>
<sequence length="155" mass="17075">MLMVDARNPTLRLPSRLIYTLPHSSTPSPSPRPSASADPLSRLPSLAKTHVAHHADARLVVGAVPAARPRDKYRIPNACTPKKGSLGLRLGVPGNASSYYFLPNRARPDLATRRDEHAHEREKKTLAIKTQKRAACKDSNKKKHNRAYPPLGPKN</sequence>
<evidence type="ECO:0000313" key="2">
    <source>
        <dbReference type="EMBL" id="KAF2492462.1"/>
    </source>
</evidence>
<reference evidence="2" key="1">
    <citation type="journal article" date="2020" name="Stud. Mycol.">
        <title>101 Dothideomycetes genomes: a test case for predicting lifestyles and emergence of pathogens.</title>
        <authorList>
            <person name="Haridas S."/>
            <person name="Albert R."/>
            <person name="Binder M."/>
            <person name="Bloem J."/>
            <person name="Labutti K."/>
            <person name="Salamov A."/>
            <person name="Andreopoulos B."/>
            <person name="Baker S."/>
            <person name="Barry K."/>
            <person name="Bills G."/>
            <person name="Bluhm B."/>
            <person name="Cannon C."/>
            <person name="Castanera R."/>
            <person name="Culley D."/>
            <person name="Daum C."/>
            <person name="Ezra D."/>
            <person name="Gonzalez J."/>
            <person name="Henrissat B."/>
            <person name="Kuo A."/>
            <person name="Liang C."/>
            <person name="Lipzen A."/>
            <person name="Lutzoni F."/>
            <person name="Magnuson J."/>
            <person name="Mondo S."/>
            <person name="Nolan M."/>
            <person name="Ohm R."/>
            <person name="Pangilinan J."/>
            <person name="Park H.-J."/>
            <person name="Ramirez L."/>
            <person name="Alfaro M."/>
            <person name="Sun H."/>
            <person name="Tritt A."/>
            <person name="Yoshinaga Y."/>
            <person name="Zwiers L.-H."/>
            <person name="Turgeon B."/>
            <person name="Goodwin S."/>
            <person name="Spatafora J."/>
            <person name="Crous P."/>
            <person name="Grigoriev I."/>
        </authorList>
    </citation>
    <scope>NUCLEOTIDE SEQUENCE</scope>
    <source>
        <strain evidence="2">CBS 269.34</strain>
    </source>
</reference>
<feature type="compositionally biased region" description="Low complexity" evidence="1">
    <location>
        <begin position="20"/>
        <end position="42"/>
    </location>
</feature>
<dbReference type="AlphaFoldDB" id="A0A6A6QJQ9"/>
<organism evidence="2 3">
    <name type="scientific">Lophium mytilinum</name>
    <dbReference type="NCBI Taxonomy" id="390894"/>
    <lineage>
        <taxon>Eukaryota</taxon>
        <taxon>Fungi</taxon>
        <taxon>Dikarya</taxon>
        <taxon>Ascomycota</taxon>
        <taxon>Pezizomycotina</taxon>
        <taxon>Dothideomycetes</taxon>
        <taxon>Pleosporomycetidae</taxon>
        <taxon>Mytilinidiales</taxon>
        <taxon>Mytilinidiaceae</taxon>
        <taxon>Lophium</taxon>
    </lineage>
</organism>